<dbReference type="PANTHER" id="PTHR24306">
    <property type="match status" value="1"/>
</dbReference>
<keyword evidence="5 8" id="KW-0479">Metal-binding</keyword>
<keyword evidence="4" id="KW-0443">Lipid metabolism</keyword>
<dbReference type="GO" id="GO:0016705">
    <property type="term" value="F:oxidoreductase activity, acting on paired donors, with incorporation or reduction of molecular oxygen"/>
    <property type="evidence" value="ECO:0007669"/>
    <property type="project" value="InterPro"/>
</dbReference>
<dbReference type="Pfam" id="PF00067">
    <property type="entry name" value="p450"/>
    <property type="match status" value="1"/>
</dbReference>
<evidence type="ECO:0000256" key="3">
    <source>
        <dbReference type="ARBA" id="ARBA00010617"/>
    </source>
</evidence>
<evidence type="ECO:0000256" key="2">
    <source>
        <dbReference type="ARBA" id="ARBA00004389"/>
    </source>
</evidence>
<evidence type="ECO:0000313" key="10">
    <source>
        <dbReference type="Proteomes" id="UP000803844"/>
    </source>
</evidence>
<organism evidence="9 10">
    <name type="scientific">Cryphonectria parasitica (strain ATCC 38755 / EP155)</name>
    <dbReference type="NCBI Taxonomy" id="660469"/>
    <lineage>
        <taxon>Eukaryota</taxon>
        <taxon>Fungi</taxon>
        <taxon>Dikarya</taxon>
        <taxon>Ascomycota</taxon>
        <taxon>Pezizomycotina</taxon>
        <taxon>Sordariomycetes</taxon>
        <taxon>Sordariomycetidae</taxon>
        <taxon>Diaporthales</taxon>
        <taxon>Cryphonectriaceae</taxon>
        <taxon>Cryphonectria-Endothia species complex</taxon>
        <taxon>Cryphonectria</taxon>
    </lineage>
</organism>
<evidence type="ECO:0000256" key="5">
    <source>
        <dbReference type="ARBA" id="ARBA00022723"/>
    </source>
</evidence>
<comment type="subcellular location">
    <subcellularLocation>
        <location evidence="2">Endoplasmic reticulum membrane</location>
        <topology evidence="2">Single-pass membrane protein</topology>
    </subcellularLocation>
</comment>
<dbReference type="Gene3D" id="1.10.630.10">
    <property type="entry name" value="Cytochrome P450"/>
    <property type="match status" value="1"/>
</dbReference>
<keyword evidence="7" id="KW-0503">Monooxygenase</keyword>
<sequence>MVQVQDQPVTALVITFIVICITTRLVTSRSDNSQAKSYIHDAQIPPAVPYWIPYLGHIPQMAFGFNSFLAGLRKLYPGGAFALNFFGGTHNVPYKPSLYKKLFSRPEHVVDGGRASKHLMQSVFGYPRSKADLALYDKILKDLEQQYTHLLSGQSLKQMVKTMTDRLRHNVAEFVTFNMSEIDQVHWERVADAGLVEDATGKEVVEADLFELVRNFVAFTANPCLVGTDFVENFPEFWLALWRLDKGFLSLALDFPAVLPLNKAIGARRARGFLLRSLDEFQASMDTVRNGEIPAPQWADLGNVSPLMQHRVDDVFRKYNLSTKQRSALDLALIWAINANANPVVFWVLWRVYSQPDGLLARIRKEIAPFVVLEKPAIGFGAAFESATRIESIDIEGILNKCPLLKASYIETLRLDFDGWNFKYIREDTVVGDKEGEKFFLRAGTYAHLATQLWNTDPSVYDDPEVWRAERHIRPNATGGTAGQESVIDIGDLRPYGGGEAICNGQDFAVQEVLLFSAALIAMYDIEPVGGGPWKLPRREKSAGALYPTSPARVWIRSRPI</sequence>
<evidence type="ECO:0000256" key="4">
    <source>
        <dbReference type="ARBA" id="ARBA00022516"/>
    </source>
</evidence>
<dbReference type="EMBL" id="MU032344">
    <property type="protein sequence ID" value="KAF3769506.1"/>
    <property type="molecule type" value="Genomic_DNA"/>
</dbReference>
<dbReference type="GO" id="GO:0004497">
    <property type="term" value="F:monooxygenase activity"/>
    <property type="evidence" value="ECO:0007669"/>
    <property type="project" value="UniProtKB-KW"/>
</dbReference>
<comment type="caution">
    <text evidence="9">The sequence shown here is derived from an EMBL/GenBank/DDBJ whole genome shotgun (WGS) entry which is preliminary data.</text>
</comment>
<accession>A0A9P5CTJ8</accession>
<comment type="similarity">
    <text evidence="3">Belongs to the cytochrome P450 family.</text>
</comment>
<proteinExistence type="inferred from homology"/>
<gene>
    <name evidence="9" type="ORF">M406DRAFT_248660</name>
</gene>
<dbReference type="InterPro" id="IPR036396">
    <property type="entry name" value="Cyt_P450_sf"/>
</dbReference>
<keyword evidence="10" id="KW-1185">Reference proteome</keyword>
<keyword evidence="4" id="KW-0444">Lipid biosynthesis</keyword>
<dbReference type="OrthoDB" id="3366823at2759"/>
<evidence type="ECO:0000313" key="9">
    <source>
        <dbReference type="EMBL" id="KAF3769506.1"/>
    </source>
</evidence>
<dbReference type="AlphaFoldDB" id="A0A9P5CTJ8"/>
<dbReference type="InterPro" id="IPR001128">
    <property type="entry name" value="Cyt_P450"/>
</dbReference>
<evidence type="ECO:0000256" key="7">
    <source>
        <dbReference type="ARBA" id="ARBA00023033"/>
    </source>
</evidence>
<dbReference type="RefSeq" id="XP_040780467.1">
    <property type="nucleotide sequence ID" value="XM_040916550.1"/>
</dbReference>
<dbReference type="GO" id="GO:0005789">
    <property type="term" value="C:endoplasmic reticulum membrane"/>
    <property type="evidence" value="ECO:0007669"/>
    <property type="project" value="UniProtKB-SubCell"/>
</dbReference>
<keyword evidence="7" id="KW-0560">Oxidoreductase</keyword>
<keyword evidence="8" id="KW-0349">Heme</keyword>
<reference evidence="9" key="1">
    <citation type="journal article" date="2020" name="Phytopathology">
        <title>Genome sequence of the chestnut blight fungus Cryphonectria parasitica EP155: A fundamental resource for an archetypical invasive plant pathogen.</title>
        <authorList>
            <person name="Crouch J.A."/>
            <person name="Dawe A."/>
            <person name="Aerts A."/>
            <person name="Barry K."/>
            <person name="Churchill A.C.L."/>
            <person name="Grimwood J."/>
            <person name="Hillman B."/>
            <person name="Milgroom M.G."/>
            <person name="Pangilinan J."/>
            <person name="Smith M."/>
            <person name="Salamov A."/>
            <person name="Schmutz J."/>
            <person name="Yadav J."/>
            <person name="Grigoriev I.V."/>
            <person name="Nuss D."/>
        </authorList>
    </citation>
    <scope>NUCLEOTIDE SEQUENCE</scope>
    <source>
        <strain evidence="9">EP155</strain>
    </source>
</reference>
<dbReference type="CDD" id="cd11040">
    <property type="entry name" value="CYP7_CYP8-like"/>
    <property type="match status" value="1"/>
</dbReference>
<evidence type="ECO:0000256" key="1">
    <source>
        <dbReference type="ARBA" id="ARBA00001971"/>
    </source>
</evidence>
<comment type="cofactor">
    <cofactor evidence="1 8">
        <name>heme</name>
        <dbReference type="ChEBI" id="CHEBI:30413"/>
    </cofactor>
</comment>
<dbReference type="PANTHER" id="PTHR24306:SF7">
    <property type="entry name" value="AHBB"/>
    <property type="match status" value="1"/>
</dbReference>
<evidence type="ECO:0000256" key="8">
    <source>
        <dbReference type="PIRSR" id="PIRSR602403-1"/>
    </source>
</evidence>
<dbReference type="PRINTS" id="PR00465">
    <property type="entry name" value="EP450IV"/>
</dbReference>
<feature type="binding site" description="axial binding residue" evidence="8">
    <location>
        <position position="503"/>
    </location>
    <ligand>
        <name>heme</name>
        <dbReference type="ChEBI" id="CHEBI:30413"/>
    </ligand>
    <ligandPart>
        <name>Fe</name>
        <dbReference type="ChEBI" id="CHEBI:18248"/>
    </ligandPart>
</feature>
<dbReference type="InterPro" id="IPR002403">
    <property type="entry name" value="Cyt_P450_E_grp-IV"/>
</dbReference>
<dbReference type="GeneID" id="63833679"/>
<evidence type="ECO:0000256" key="6">
    <source>
        <dbReference type="ARBA" id="ARBA00023004"/>
    </source>
</evidence>
<name>A0A9P5CTJ8_CRYP1</name>
<protein>
    <submittedName>
        <fullName evidence="9">Cytochrome P450</fullName>
    </submittedName>
</protein>
<dbReference type="SUPFAM" id="SSF48264">
    <property type="entry name" value="Cytochrome P450"/>
    <property type="match status" value="1"/>
</dbReference>
<dbReference type="Proteomes" id="UP000803844">
    <property type="component" value="Unassembled WGS sequence"/>
</dbReference>
<keyword evidence="6 8" id="KW-0408">Iron</keyword>
<dbReference type="GO" id="GO:0005506">
    <property type="term" value="F:iron ion binding"/>
    <property type="evidence" value="ECO:0007669"/>
    <property type="project" value="InterPro"/>
</dbReference>
<dbReference type="GO" id="GO:0020037">
    <property type="term" value="F:heme binding"/>
    <property type="evidence" value="ECO:0007669"/>
    <property type="project" value="InterPro"/>
</dbReference>